<dbReference type="SUPFAM" id="SSF50978">
    <property type="entry name" value="WD40 repeat-like"/>
    <property type="match status" value="1"/>
</dbReference>
<protein>
    <submittedName>
        <fullName evidence="4">Uncharacterized protein</fullName>
    </submittedName>
</protein>
<feature type="compositionally biased region" description="Pro residues" evidence="3">
    <location>
        <begin position="694"/>
        <end position="704"/>
    </location>
</feature>
<dbReference type="SUPFAM" id="SSF50998">
    <property type="entry name" value="Quinoprotein alcohol dehydrogenase-like"/>
    <property type="match status" value="1"/>
</dbReference>
<feature type="non-terminal residue" evidence="4">
    <location>
        <position position="1"/>
    </location>
</feature>
<evidence type="ECO:0000256" key="3">
    <source>
        <dbReference type="SAM" id="MobiDB-lite"/>
    </source>
</evidence>
<name>A0A3B1D4B4_9ZZZZ</name>
<dbReference type="SMART" id="SM00320">
    <property type="entry name" value="WD40"/>
    <property type="match status" value="8"/>
</dbReference>
<dbReference type="Gene3D" id="2.130.10.10">
    <property type="entry name" value="YVTN repeat-like/Quinoprotein amine dehydrogenase"/>
    <property type="match status" value="3"/>
</dbReference>
<feature type="region of interest" description="Disordered" evidence="3">
    <location>
        <begin position="678"/>
        <end position="704"/>
    </location>
</feature>
<accession>A0A3B1D4B4</accession>
<evidence type="ECO:0000256" key="2">
    <source>
        <dbReference type="ARBA" id="ARBA00022737"/>
    </source>
</evidence>
<reference evidence="4" key="1">
    <citation type="submission" date="2018-06" db="EMBL/GenBank/DDBJ databases">
        <authorList>
            <person name="Zhirakovskaya E."/>
        </authorList>
    </citation>
    <scope>NUCLEOTIDE SEQUENCE</scope>
</reference>
<dbReference type="InterPro" id="IPR036322">
    <property type="entry name" value="WD40_repeat_dom_sf"/>
</dbReference>
<organism evidence="4">
    <name type="scientific">hydrothermal vent metagenome</name>
    <dbReference type="NCBI Taxonomy" id="652676"/>
    <lineage>
        <taxon>unclassified sequences</taxon>
        <taxon>metagenomes</taxon>
        <taxon>ecological metagenomes</taxon>
    </lineage>
</organism>
<evidence type="ECO:0000256" key="1">
    <source>
        <dbReference type="ARBA" id="ARBA00022574"/>
    </source>
</evidence>
<dbReference type="InterPro" id="IPR050505">
    <property type="entry name" value="WDR55/POC1"/>
</dbReference>
<gene>
    <name evidence="4" type="ORF">MNBD_PLANCTO03-1179</name>
</gene>
<keyword evidence="1" id="KW-0853">WD repeat</keyword>
<sequence>VLSMSNARLARLAIQEAEAARFETFIAYLGAAKVALGAGSHNAAREHLANAPVEHRGWLWEHLWYRSSAQGQTLFSIPAPSGMAKSRLKSLSIDPSGQLVSTAQADGRVFILDATTGRVVADHGLFEGEVYTLRFSPKPGGPLAIGGWADTLWLVDPADPGAAPRVIQTPQNLIRLCFSPDGSVLAAGSATLSEVYLFSMPTGELLDTLQLDGGLAYALAFDSQGERLYAGTDTGWIETWDLGTRTRLATGRYGASRIHSIERSPTDERLGVCFSDGSLMLLAPEPDGSLRIEARAQGVRGLLECAFSNDGTTLYTAGFDTTITAWSVPHLEQRRIWRQHEDHIYSLRVHPTDNTIYSCGLDGTVQILDPARQRPALEHWLTVSTTTGAFVWDSLGRLVLSLTSDGGTIYDRLTHAQTTLPVMQNRQGISLSSRGDVGWTETASGDGWITWANGESTHFPNTTDTALTATDTPLRKRQGVVRILAIVDGVAVIQRVPTHLAYYDLATSSLQEINTHHLEVIDQTALHPSSEVPLVIRSGPNIFTADHAGIVQHLARITTDNQLDLARSGRWLLVYARETSEAWIYDLHTRQLARHLSPRSRGSTCAAISADGRLAAFGKAAGDIDILHTEKGRVLASFIATDSVHSVAFDKEGSLWARSYSGTVHVWRIGLDGSRAGDGHRGSAGEQFFEPRDAVPPGPIDGGR</sequence>
<dbReference type="InterPro" id="IPR015943">
    <property type="entry name" value="WD40/YVTN_repeat-like_dom_sf"/>
</dbReference>
<dbReference type="InterPro" id="IPR011047">
    <property type="entry name" value="Quinoprotein_ADH-like_sf"/>
</dbReference>
<dbReference type="AlphaFoldDB" id="A0A3B1D4B4"/>
<dbReference type="PANTHER" id="PTHR44019">
    <property type="entry name" value="WD REPEAT-CONTAINING PROTEIN 55"/>
    <property type="match status" value="1"/>
</dbReference>
<feature type="compositionally biased region" description="Basic and acidic residues" evidence="3">
    <location>
        <begin position="678"/>
        <end position="693"/>
    </location>
</feature>
<evidence type="ECO:0000313" key="4">
    <source>
        <dbReference type="EMBL" id="VAX37009.1"/>
    </source>
</evidence>
<proteinExistence type="predicted"/>
<dbReference type="Pfam" id="PF00400">
    <property type="entry name" value="WD40"/>
    <property type="match status" value="2"/>
</dbReference>
<dbReference type="EMBL" id="UOGK01000092">
    <property type="protein sequence ID" value="VAX37009.1"/>
    <property type="molecule type" value="Genomic_DNA"/>
</dbReference>
<keyword evidence="2" id="KW-0677">Repeat</keyword>
<dbReference type="PANTHER" id="PTHR44019:SF8">
    <property type="entry name" value="POC1 CENTRIOLAR PROTEIN HOMOLOG"/>
    <property type="match status" value="1"/>
</dbReference>
<dbReference type="InterPro" id="IPR001680">
    <property type="entry name" value="WD40_rpt"/>
</dbReference>